<dbReference type="PANTHER" id="PTHR30036">
    <property type="entry name" value="D-XYLOSE-BINDING PERIPLASMIC PROTEIN"/>
    <property type="match status" value="1"/>
</dbReference>
<evidence type="ECO:0000256" key="2">
    <source>
        <dbReference type="ARBA" id="ARBA00007639"/>
    </source>
</evidence>
<comment type="subcellular location">
    <subcellularLocation>
        <location evidence="1">Periplasm</location>
    </subcellularLocation>
</comment>
<dbReference type="Pfam" id="PF13407">
    <property type="entry name" value="Peripla_BP_4"/>
    <property type="match status" value="1"/>
</dbReference>
<feature type="domain" description="Periplasmic binding protein" evidence="4">
    <location>
        <begin position="43"/>
        <end position="297"/>
    </location>
</feature>
<dbReference type="InterPro" id="IPR028082">
    <property type="entry name" value="Peripla_BP_I"/>
</dbReference>
<comment type="similarity">
    <text evidence="2">Belongs to the bacterial solute-binding protein 2 family.</text>
</comment>
<dbReference type="OrthoDB" id="250606at2"/>
<evidence type="ECO:0000259" key="4">
    <source>
        <dbReference type="Pfam" id="PF13407"/>
    </source>
</evidence>
<sequence>MRFKHALNLKGLLQGALLGALAYTGAAQAELPAALQGTAKKVALVRYISQGDFFEAYLAGVKAQAAALGFELQVLDARQDAARHRDMIDQAINSGVDGIILQHGFTDSVKDKAEEAVKAGIKVVAFDVDAQNEAIPQIEQSDFELARLTLSQAMKDNGESMNVGYVYVPGFPPLERRDEIFSQFKTMHSGIKEVARFGTVNNPIANSVADQAAAVLRAHPDINVIFAPFDEFAKGAKIALEEAGIADAIKIYSADVSTADIQAMREPGSPWVATAATNPTVVGEVSVRALAMLLAGESVEHKLVVPPTLITQQELNDKDINNMQDLQSKLPSFAHADVAMPAWMPAPKLAN</sequence>
<proteinExistence type="inferred from homology"/>
<gene>
    <name evidence="5" type="ORF">C4K68_02035</name>
</gene>
<evidence type="ECO:0000313" key="5">
    <source>
        <dbReference type="EMBL" id="PPC79061.1"/>
    </source>
</evidence>
<dbReference type="InterPro" id="IPR025997">
    <property type="entry name" value="SBP_2_dom"/>
</dbReference>
<name>A0A2S5KW28_9PROT</name>
<evidence type="ECO:0000313" key="6">
    <source>
        <dbReference type="Proteomes" id="UP000238196"/>
    </source>
</evidence>
<dbReference type="GO" id="GO:0030288">
    <property type="term" value="C:outer membrane-bounded periplasmic space"/>
    <property type="evidence" value="ECO:0007669"/>
    <property type="project" value="TreeGrafter"/>
</dbReference>
<feature type="signal peptide" evidence="3">
    <location>
        <begin position="1"/>
        <end position="29"/>
    </location>
</feature>
<protein>
    <submittedName>
        <fullName evidence="5">LacI family transcriptional regulator</fullName>
    </submittedName>
</protein>
<dbReference type="Gene3D" id="3.40.50.2300">
    <property type="match status" value="2"/>
</dbReference>
<dbReference type="GO" id="GO:0030246">
    <property type="term" value="F:carbohydrate binding"/>
    <property type="evidence" value="ECO:0007669"/>
    <property type="project" value="TreeGrafter"/>
</dbReference>
<evidence type="ECO:0000256" key="1">
    <source>
        <dbReference type="ARBA" id="ARBA00004418"/>
    </source>
</evidence>
<dbReference type="EMBL" id="PRLP01000007">
    <property type="protein sequence ID" value="PPC79061.1"/>
    <property type="molecule type" value="Genomic_DNA"/>
</dbReference>
<dbReference type="Proteomes" id="UP000238196">
    <property type="component" value="Unassembled WGS sequence"/>
</dbReference>
<dbReference type="AlphaFoldDB" id="A0A2S5KW28"/>
<reference evidence="5 6" key="1">
    <citation type="submission" date="2018-02" db="EMBL/GenBank/DDBJ databases">
        <title>novel marine gammaproteobacteria from coastal saline agro ecosystem.</title>
        <authorList>
            <person name="Krishnan R."/>
            <person name="Ramesh Kumar N."/>
        </authorList>
    </citation>
    <scope>NUCLEOTIDE SEQUENCE [LARGE SCALE GENOMIC DNA]</scope>
    <source>
        <strain evidence="5 6">228</strain>
    </source>
</reference>
<evidence type="ECO:0000256" key="3">
    <source>
        <dbReference type="SAM" id="SignalP"/>
    </source>
</evidence>
<feature type="chain" id="PRO_5015616526" evidence="3">
    <location>
        <begin position="30"/>
        <end position="351"/>
    </location>
</feature>
<comment type="caution">
    <text evidence="5">The sequence shown here is derived from an EMBL/GenBank/DDBJ whole genome shotgun (WGS) entry which is preliminary data.</text>
</comment>
<organism evidence="5 6">
    <name type="scientific">Proteobacteria bacterium 228</name>
    <dbReference type="NCBI Taxonomy" id="2083153"/>
    <lineage>
        <taxon>Bacteria</taxon>
        <taxon>Pseudomonadati</taxon>
        <taxon>Pseudomonadota</taxon>
    </lineage>
</organism>
<keyword evidence="3" id="KW-0732">Signal</keyword>
<dbReference type="SUPFAM" id="SSF53822">
    <property type="entry name" value="Periplasmic binding protein-like I"/>
    <property type="match status" value="1"/>
</dbReference>
<dbReference type="InterPro" id="IPR050555">
    <property type="entry name" value="Bact_Solute-Bind_Prot2"/>
</dbReference>
<accession>A0A2S5KW28</accession>
<dbReference type="PANTHER" id="PTHR30036:SF7">
    <property type="entry name" value="ABC TRANSPORTER PERIPLASMIC-BINDING PROTEIN YPHF"/>
    <property type="match status" value="1"/>
</dbReference>